<name>A0ABQ5BQE4_9ASTR</name>
<evidence type="ECO:0000313" key="1">
    <source>
        <dbReference type="EMBL" id="GJT15069.1"/>
    </source>
</evidence>
<gene>
    <name evidence="1" type="ORF">Tco_0873775</name>
</gene>
<comment type="caution">
    <text evidence="1">The sequence shown here is derived from an EMBL/GenBank/DDBJ whole genome shotgun (WGS) entry which is preliminary data.</text>
</comment>
<protein>
    <recommendedName>
        <fullName evidence="3">Secreted protein</fullName>
    </recommendedName>
</protein>
<keyword evidence="2" id="KW-1185">Reference proteome</keyword>
<evidence type="ECO:0008006" key="3">
    <source>
        <dbReference type="Google" id="ProtNLM"/>
    </source>
</evidence>
<organism evidence="1 2">
    <name type="scientific">Tanacetum coccineum</name>
    <dbReference type="NCBI Taxonomy" id="301880"/>
    <lineage>
        <taxon>Eukaryota</taxon>
        <taxon>Viridiplantae</taxon>
        <taxon>Streptophyta</taxon>
        <taxon>Embryophyta</taxon>
        <taxon>Tracheophyta</taxon>
        <taxon>Spermatophyta</taxon>
        <taxon>Magnoliopsida</taxon>
        <taxon>eudicotyledons</taxon>
        <taxon>Gunneridae</taxon>
        <taxon>Pentapetalae</taxon>
        <taxon>asterids</taxon>
        <taxon>campanulids</taxon>
        <taxon>Asterales</taxon>
        <taxon>Asteraceae</taxon>
        <taxon>Asteroideae</taxon>
        <taxon>Anthemideae</taxon>
        <taxon>Anthemidinae</taxon>
        <taxon>Tanacetum</taxon>
    </lineage>
</organism>
<proteinExistence type="predicted"/>
<evidence type="ECO:0000313" key="2">
    <source>
        <dbReference type="Proteomes" id="UP001151760"/>
    </source>
</evidence>
<dbReference type="EMBL" id="BQNB010013367">
    <property type="protein sequence ID" value="GJT15069.1"/>
    <property type="molecule type" value="Genomic_DNA"/>
</dbReference>
<sequence>MSKAGRDRLHRWGSLLLTLSALFSSFWLGSFDDFSRTGADVAGSFLPNLLNTPPSFRGRGHGEGDLYFLSLLKTLACGDGLRECLSPCLLRILFGRVGVLDSE</sequence>
<reference evidence="1" key="1">
    <citation type="journal article" date="2022" name="Int. J. Mol. Sci.">
        <title>Draft Genome of Tanacetum Coccineum: Genomic Comparison of Closely Related Tanacetum-Family Plants.</title>
        <authorList>
            <person name="Yamashiro T."/>
            <person name="Shiraishi A."/>
            <person name="Nakayama K."/>
            <person name="Satake H."/>
        </authorList>
    </citation>
    <scope>NUCLEOTIDE SEQUENCE</scope>
</reference>
<reference evidence="1" key="2">
    <citation type="submission" date="2022-01" db="EMBL/GenBank/DDBJ databases">
        <authorList>
            <person name="Yamashiro T."/>
            <person name="Shiraishi A."/>
            <person name="Satake H."/>
            <person name="Nakayama K."/>
        </authorList>
    </citation>
    <scope>NUCLEOTIDE SEQUENCE</scope>
</reference>
<accession>A0ABQ5BQE4</accession>
<dbReference type="Proteomes" id="UP001151760">
    <property type="component" value="Unassembled WGS sequence"/>
</dbReference>